<dbReference type="PANTHER" id="PTHR12271">
    <property type="entry name" value="POLY A POLYMERASE CID PAP -RELATED"/>
    <property type="match status" value="1"/>
</dbReference>
<keyword evidence="3" id="KW-0808">Transferase</keyword>
<dbReference type="EMBL" id="BMAV01014099">
    <property type="protein sequence ID" value="GFY62160.1"/>
    <property type="molecule type" value="Genomic_DNA"/>
</dbReference>
<dbReference type="Gene3D" id="1.10.1410.10">
    <property type="match status" value="1"/>
</dbReference>
<organism evidence="8 9">
    <name type="scientific">Trichonephila inaurata madagascariensis</name>
    <dbReference type="NCBI Taxonomy" id="2747483"/>
    <lineage>
        <taxon>Eukaryota</taxon>
        <taxon>Metazoa</taxon>
        <taxon>Ecdysozoa</taxon>
        <taxon>Arthropoda</taxon>
        <taxon>Chelicerata</taxon>
        <taxon>Arachnida</taxon>
        <taxon>Araneae</taxon>
        <taxon>Araneomorphae</taxon>
        <taxon>Entelegynae</taxon>
        <taxon>Araneoidea</taxon>
        <taxon>Nephilidae</taxon>
        <taxon>Trichonephila</taxon>
        <taxon>Trichonephila inaurata</taxon>
    </lineage>
</organism>
<evidence type="ECO:0000313" key="9">
    <source>
        <dbReference type="Proteomes" id="UP000886998"/>
    </source>
</evidence>
<dbReference type="SUPFAM" id="SSF81301">
    <property type="entry name" value="Nucleotidyltransferase"/>
    <property type="match status" value="1"/>
</dbReference>
<evidence type="ECO:0000256" key="4">
    <source>
        <dbReference type="ARBA" id="ARBA00022723"/>
    </source>
</evidence>
<proteinExistence type="predicted"/>
<feature type="domain" description="Poly(A) RNA polymerase mitochondrial-like central palm" evidence="7">
    <location>
        <begin position="81"/>
        <end position="236"/>
    </location>
</feature>
<dbReference type="PANTHER" id="PTHR12271:SF127">
    <property type="entry name" value="SPECKLE TARGETED PIP5K1A-REGULATED POLY(A) POLYMERASE"/>
    <property type="match status" value="1"/>
</dbReference>
<dbReference type="InterPro" id="IPR054708">
    <property type="entry name" value="MTPAP-like_central"/>
</dbReference>
<evidence type="ECO:0000259" key="7">
    <source>
        <dbReference type="Pfam" id="PF22600"/>
    </source>
</evidence>
<reference evidence="8" key="1">
    <citation type="submission" date="2020-08" db="EMBL/GenBank/DDBJ databases">
        <title>Multicomponent nature underlies the extraordinary mechanical properties of spider dragline silk.</title>
        <authorList>
            <person name="Kono N."/>
            <person name="Nakamura H."/>
            <person name="Mori M."/>
            <person name="Yoshida Y."/>
            <person name="Ohtoshi R."/>
            <person name="Malay A.D."/>
            <person name="Moran D.A.P."/>
            <person name="Tomita M."/>
            <person name="Numata K."/>
            <person name="Arakawa K."/>
        </authorList>
    </citation>
    <scope>NUCLEOTIDE SEQUENCE</scope>
</reference>
<gene>
    <name evidence="8" type="primary">tut1</name>
    <name evidence="8" type="ORF">TNIN_448901</name>
</gene>
<evidence type="ECO:0000313" key="8">
    <source>
        <dbReference type="EMBL" id="GFY62160.1"/>
    </source>
</evidence>
<dbReference type="Pfam" id="PF22600">
    <property type="entry name" value="MTPAP-like_central"/>
    <property type="match status" value="1"/>
</dbReference>
<evidence type="ECO:0000259" key="6">
    <source>
        <dbReference type="Pfam" id="PF03828"/>
    </source>
</evidence>
<sequence>MTLSASTTKALIINCVKSRQHKALLRLLNCRNKNVHQIHCDVRVANYYKFVRKSKDAEKGEKILSHSYLNQLLKNCKSVREQLEVFDSYAKFTDEDISFRQSVCQNIEKIFKPYFPECSVCLTGSSFSGLGLRGCDIDISLQFSTDETDQNDASTKEYKSIYLKDVKAGTVSASDLSALPPKRASHLLQNVLVDSGYNKEARVLPGRCPILSFAYENTTCDLAVNNISAFQGSSLMLLCGKLDDRIAPLYRFVSYWAKHHKICGGPLKLKSYALFLLVVYFLQTRNPPILSSVHHILDKTEFIEKGNCWSYDICKYLGNFENSKNSQSIEELLREFFFFYAEFDYTNVICPLTSQLKKACEMFSKSDSEDDKFLVSAISIEDPLDLNWNVTCGVSWKYSRHFKKDLHLMHNVYQNEQLWKPCVNNWGLMLLLEDYHELKSYKK</sequence>
<keyword evidence="9" id="KW-1185">Reference proteome</keyword>
<dbReference type="Gene3D" id="3.30.460.10">
    <property type="entry name" value="Beta Polymerase, domain 2"/>
    <property type="match status" value="1"/>
</dbReference>
<comment type="cofactor">
    <cofactor evidence="1">
        <name>Mn(2+)</name>
        <dbReference type="ChEBI" id="CHEBI:29035"/>
    </cofactor>
</comment>
<dbReference type="Pfam" id="PF03828">
    <property type="entry name" value="PAP_assoc"/>
    <property type="match status" value="1"/>
</dbReference>
<keyword evidence="4" id="KW-0479">Metal-binding</keyword>
<evidence type="ECO:0000256" key="5">
    <source>
        <dbReference type="ARBA" id="ARBA00022842"/>
    </source>
</evidence>
<dbReference type="InterPro" id="IPR002058">
    <property type="entry name" value="PAP_assoc"/>
</dbReference>
<dbReference type="AlphaFoldDB" id="A0A8X6Y0I5"/>
<feature type="domain" description="PAP-associated" evidence="6">
    <location>
        <begin position="331"/>
        <end position="387"/>
    </location>
</feature>
<evidence type="ECO:0000256" key="2">
    <source>
        <dbReference type="ARBA" id="ARBA00001946"/>
    </source>
</evidence>
<dbReference type="GO" id="GO:1990817">
    <property type="term" value="F:poly(A) RNA polymerase activity"/>
    <property type="evidence" value="ECO:0007669"/>
    <property type="project" value="TreeGrafter"/>
</dbReference>
<evidence type="ECO:0000256" key="1">
    <source>
        <dbReference type="ARBA" id="ARBA00001936"/>
    </source>
</evidence>
<accession>A0A8X6Y0I5</accession>
<dbReference type="OrthoDB" id="407432at2759"/>
<name>A0A8X6Y0I5_9ARAC</name>
<dbReference type="GO" id="GO:0046872">
    <property type="term" value="F:metal ion binding"/>
    <property type="evidence" value="ECO:0007669"/>
    <property type="project" value="UniProtKB-KW"/>
</dbReference>
<keyword evidence="5" id="KW-0460">Magnesium</keyword>
<protein>
    <submittedName>
        <fullName evidence="8">Speckle targeted PIP5K1A-regulated poly(A) polymerase</fullName>
    </submittedName>
</protein>
<dbReference type="Proteomes" id="UP000886998">
    <property type="component" value="Unassembled WGS sequence"/>
</dbReference>
<dbReference type="GO" id="GO:0031123">
    <property type="term" value="P:RNA 3'-end processing"/>
    <property type="evidence" value="ECO:0007669"/>
    <property type="project" value="TreeGrafter"/>
</dbReference>
<dbReference type="SUPFAM" id="SSF81631">
    <property type="entry name" value="PAP/OAS1 substrate-binding domain"/>
    <property type="match status" value="1"/>
</dbReference>
<comment type="caution">
    <text evidence="8">The sequence shown here is derived from an EMBL/GenBank/DDBJ whole genome shotgun (WGS) entry which is preliminary data.</text>
</comment>
<comment type="cofactor">
    <cofactor evidence="2">
        <name>Mg(2+)</name>
        <dbReference type="ChEBI" id="CHEBI:18420"/>
    </cofactor>
</comment>
<dbReference type="InterPro" id="IPR043519">
    <property type="entry name" value="NT_sf"/>
</dbReference>
<dbReference type="CDD" id="cd05402">
    <property type="entry name" value="NT_PAP_TUTase"/>
    <property type="match status" value="1"/>
</dbReference>
<evidence type="ECO:0000256" key="3">
    <source>
        <dbReference type="ARBA" id="ARBA00022679"/>
    </source>
</evidence>